<evidence type="ECO:0000256" key="1">
    <source>
        <dbReference type="ARBA" id="ARBA00010643"/>
    </source>
</evidence>
<dbReference type="Gene3D" id="3.40.30.10">
    <property type="entry name" value="Glutaredoxin"/>
    <property type="match status" value="1"/>
</dbReference>
<feature type="non-terminal residue" evidence="7">
    <location>
        <position position="161"/>
    </location>
</feature>
<sequence length="161" mass="17802">MPNELSEAEVKLNEAKIDKILEKYEREAGGLIPILQEVQGTCGYLPEGILTYVSERSKVPLSKIYGIVTFYAQFSLVPRGRNTIKICLGTACHVKGAKRVLAKLEEALGIKVGGTSSDSKFTLEIVRCLGTCFLAPVMMINRDYFGKLTPDKVGKILKQYK</sequence>
<dbReference type="Gene3D" id="1.10.10.1590">
    <property type="entry name" value="NADH-quinone oxidoreductase subunit E"/>
    <property type="match status" value="1"/>
</dbReference>
<organism evidence="7">
    <name type="scientific">marine sediment metagenome</name>
    <dbReference type="NCBI Taxonomy" id="412755"/>
    <lineage>
        <taxon>unclassified sequences</taxon>
        <taxon>metagenomes</taxon>
        <taxon>ecological metagenomes</taxon>
    </lineage>
</organism>
<keyword evidence="3" id="KW-0479">Metal-binding</keyword>
<evidence type="ECO:0000313" key="7">
    <source>
        <dbReference type="EMBL" id="GAH89122.1"/>
    </source>
</evidence>
<protein>
    <recommendedName>
        <fullName evidence="8">NADH-quinone oxidoreductase subunit NuoE</fullName>
    </recommendedName>
</protein>
<dbReference type="PROSITE" id="PS01099">
    <property type="entry name" value="COMPLEX1_24K"/>
    <property type="match status" value="1"/>
</dbReference>
<name>X1J567_9ZZZZ</name>
<dbReference type="InterPro" id="IPR028431">
    <property type="entry name" value="NADP_DH_HndA-like"/>
</dbReference>
<keyword evidence="2" id="KW-0001">2Fe-2S</keyword>
<dbReference type="PANTHER" id="PTHR43342">
    <property type="entry name" value="NADH-QUINONE OXIDOREDUCTASE, E SUBUNIT"/>
    <property type="match status" value="1"/>
</dbReference>
<evidence type="ECO:0000256" key="5">
    <source>
        <dbReference type="ARBA" id="ARBA00023014"/>
    </source>
</evidence>
<comment type="caution">
    <text evidence="7">The sequence shown here is derived from an EMBL/GenBank/DDBJ whole genome shotgun (WGS) entry which is preliminary data.</text>
</comment>
<evidence type="ECO:0008006" key="8">
    <source>
        <dbReference type="Google" id="ProtNLM"/>
    </source>
</evidence>
<dbReference type="InterPro" id="IPR041921">
    <property type="entry name" value="NuoE_N"/>
</dbReference>
<comment type="cofactor">
    <cofactor evidence="6">
        <name>[2Fe-2S] cluster</name>
        <dbReference type="ChEBI" id="CHEBI:190135"/>
    </cofactor>
</comment>
<gene>
    <name evidence="7" type="ORF">S03H2_58575</name>
</gene>
<evidence type="ECO:0000256" key="6">
    <source>
        <dbReference type="ARBA" id="ARBA00034078"/>
    </source>
</evidence>
<dbReference type="PANTHER" id="PTHR43342:SF1">
    <property type="entry name" value="BIFURCATING [FEFE] HYDROGENASE GAMMA SUBUNIT"/>
    <property type="match status" value="1"/>
</dbReference>
<dbReference type="GO" id="GO:0016491">
    <property type="term" value="F:oxidoreductase activity"/>
    <property type="evidence" value="ECO:0007669"/>
    <property type="project" value="InterPro"/>
</dbReference>
<dbReference type="CDD" id="cd03064">
    <property type="entry name" value="TRX_Fd_NuoE"/>
    <property type="match status" value="1"/>
</dbReference>
<dbReference type="InterPro" id="IPR002023">
    <property type="entry name" value="NuoE-like"/>
</dbReference>
<dbReference type="NCBIfam" id="NF005722">
    <property type="entry name" value="PRK07539.1-2"/>
    <property type="match status" value="1"/>
</dbReference>
<dbReference type="EMBL" id="BARU01037619">
    <property type="protein sequence ID" value="GAH89122.1"/>
    <property type="molecule type" value="Genomic_DNA"/>
</dbReference>
<dbReference type="GO" id="GO:0046872">
    <property type="term" value="F:metal ion binding"/>
    <property type="evidence" value="ECO:0007669"/>
    <property type="project" value="UniProtKB-KW"/>
</dbReference>
<dbReference type="AlphaFoldDB" id="X1J567"/>
<evidence type="ECO:0000256" key="2">
    <source>
        <dbReference type="ARBA" id="ARBA00022714"/>
    </source>
</evidence>
<dbReference type="FunFam" id="3.40.30.10:FF:000015">
    <property type="entry name" value="NADH-quinone oxidoreductase subunit E"/>
    <property type="match status" value="1"/>
</dbReference>
<dbReference type="InterPro" id="IPR036249">
    <property type="entry name" value="Thioredoxin-like_sf"/>
</dbReference>
<reference evidence="7" key="1">
    <citation type="journal article" date="2014" name="Front. Microbiol.">
        <title>High frequency of phylogenetically diverse reductive dehalogenase-homologous genes in deep subseafloor sedimentary metagenomes.</title>
        <authorList>
            <person name="Kawai M."/>
            <person name="Futagami T."/>
            <person name="Toyoda A."/>
            <person name="Takaki Y."/>
            <person name="Nishi S."/>
            <person name="Hori S."/>
            <person name="Arai W."/>
            <person name="Tsubouchi T."/>
            <person name="Morono Y."/>
            <person name="Uchiyama I."/>
            <person name="Ito T."/>
            <person name="Fujiyama A."/>
            <person name="Inagaki F."/>
            <person name="Takami H."/>
        </authorList>
    </citation>
    <scope>NUCLEOTIDE SEQUENCE</scope>
    <source>
        <strain evidence="7">Expedition CK06-06</strain>
    </source>
</reference>
<keyword evidence="5" id="KW-0411">Iron-sulfur</keyword>
<accession>X1J567</accession>
<evidence type="ECO:0000256" key="3">
    <source>
        <dbReference type="ARBA" id="ARBA00022723"/>
    </source>
</evidence>
<dbReference type="PIRSF" id="PIRSF000216">
    <property type="entry name" value="NADH_DH_24kDa"/>
    <property type="match status" value="1"/>
</dbReference>
<proteinExistence type="inferred from homology"/>
<dbReference type="GO" id="GO:0051537">
    <property type="term" value="F:2 iron, 2 sulfur cluster binding"/>
    <property type="evidence" value="ECO:0007669"/>
    <property type="project" value="UniProtKB-KW"/>
</dbReference>
<comment type="similarity">
    <text evidence="1">Belongs to the complex I 24 kDa subunit family.</text>
</comment>
<dbReference type="SUPFAM" id="SSF52833">
    <property type="entry name" value="Thioredoxin-like"/>
    <property type="match status" value="1"/>
</dbReference>
<evidence type="ECO:0000256" key="4">
    <source>
        <dbReference type="ARBA" id="ARBA00023004"/>
    </source>
</evidence>
<keyword evidence="4" id="KW-0408">Iron</keyword>
<dbReference type="Pfam" id="PF01257">
    <property type="entry name" value="2Fe-2S_thioredx"/>
    <property type="match status" value="1"/>
</dbReference>
<dbReference type="InterPro" id="IPR042128">
    <property type="entry name" value="NuoE_dom"/>
</dbReference>